<proteinExistence type="predicted"/>
<organism evidence="1 2">
    <name type="scientific">Candidatus Wildermuthbacteria bacterium RIFCSPLOWO2_02_FULL_47_9c</name>
    <dbReference type="NCBI Taxonomy" id="1802466"/>
    <lineage>
        <taxon>Bacteria</taxon>
        <taxon>Candidatus Wildermuthiibacteriota</taxon>
    </lineage>
</organism>
<gene>
    <name evidence="1" type="ORF">A3J30_02600</name>
</gene>
<protein>
    <recommendedName>
        <fullName evidence="3">Nucleotidase</fullName>
    </recommendedName>
</protein>
<evidence type="ECO:0000313" key="2">
    <source>
        <dbReference type="Proteomes" id="UP000178222"/>
    </source>
</evidence>
<dbReference type="SUPFAM" id="SSF56784">
    <property type="entry name" value="HAD-like"/>
    <property type="match status" value="1"/>
</dbReference>
<dbReference type="InterPro" id="IPR036412">
    <property type="entry name" value="HAD-like_sf"/>
</dbReference>
<dbReference type="EMBL" id="MHUL01000051">
    <property type="protein sequence ID" value="OHA75788.1"/>
    <property type="molecule type" value="Genomic_DNA"/>
</dbReference>
<sequence>MGNRLVIGTDLDGVIIRHVTAILAACEQQKVPLLAEETNSNLFRSKVGDAFYRAVADWLYREGTYQGEQVRGAFPVLWRLKSSWRVIVVSARHPDAVPFAQTWLGDQEFHQKTGIGREDVFFCAEEQKGVILVRERAQVYIDDKLSVLEGLPPDILRIFFDPFCLVRHGILQPPAGIVVATRWIDIEHIIVQRFSQPQGVTA</sequence>
<evidence type="ECO:0000313" key="1">
    <source>
        <dbReference type="EMBL" id="OHA75788.1"/>
    </source>
</evidence>
<reference evidence="1 2" key="1">
    <citation type="journal article" date="2016" name="Nat. Commun.">
        <title>Thousands of microbial genomes shed light on interconnected biogeochemical processes in an aquifer system.</title>
        <authorList>
            <person name="Anantharaman K."/>
            <person name="Brown C.T."/>
            <person name="Hug L.A."/>
            <person name="Sharon I."/>
            <person name="Castelle C.J."/>
            <person name="Probst A.J."/>
            <person name="Thomas B.C."/>
            <person name="Singh A."/>
            <person name="Wilkins M.J."/>
            <person name="Karaoz U."/>
            <person name="Brodie E.L."/>
            <person name="Williams K.H."/>
            <person name="Hubbard S.S."/>
            <person name="Banfield J.F."/>
        </authorList>
    </citation>
    <scope>NUCLEOTIDE SEQUENCE [LARGE SCALE GENOMIC DNA]</scope>
</reference>
<dbReference type="AlphaFoldDB" id="A0A1G2RTK6"/>
<dbReference type="Proteomes" id="UP000178222">
    <property type="component" value="Unassembled WGS sequence"/>
</dbReference>
<accession>A0A1G2RTK6</accession>
<evidence type="ECO:0008006" key="3">
    <source>
        <dbReference type="Google" id="ProtNLM"/>
    </source>
</evidence>
<comment type="caution">
    <text evidence="1">The sequence shown here is derived from an EMBL/GenBank/DDBJ whole genome shotgun (WGS) entry which is preliminary data.</text>
</comment>
<name>A0A1G2RTK6_9BACT</name>